<organism evidence="2 3">
    <name type="scientific">Nonomuraea insulae</name>
    <dbReference type="NCBI Taxonomy" id="1616787"/>
    <lineage>
        <taxon>Bacteria</taxon>
        <taxon>Bacillati</taxon>
        <taxon>Actinomycetota</taxon>
        <taxon>Actinomycetes</taxon>
        <taxon>Streptosporangiales</taxon>
        <taxon>Streptosporangiaceae</taxon>
        <taxon>Nonomuraea</taxon>
    </lineage>
</organism>
<sequence>MSHNGLSLPDFAALVVLAVEAGEVSNTELKQRHKLTIDGQRRIRLNDMKLVESRKSGRVFVHALTDSGWARLAEDLRTGTLPPQTGSSGAMARALLTWLPRYMARTDQRLADVFHPGEETTAETTGRTGNTTGSETGGPDELETRIRDAYAELATRPDAWVSLADLRILLADVPRARVDRTLVLMERLPDVNLVPESNQKTLTPQDRESAVLIGDQHKHLLWIGRP</sequence>
<dbReference type="Proteomes" id="UP001596058">
    <property type="component" value="Unassembled WGS sequence"/>
</dbReference>
<proteinExistence type="predicted"/>
<dbReference type="EMBL" id="JBHSPA010000015">
    <property type="protein sequence ID" value="MFC5824517.1"/>
    <property type="molecule type" value="Genomic_DNA"/>
</dbReference>
<gene>
    <name evidence="2" type="ORF">ACFPZ3_11720</name>
</gene>
<name>A0ABW1CGM0_9ACTN</name>
<dbReference type="RefSeq" id="WP_379514043.1">
    <property type="nucleotide sequence ID" value="NZ_JBHSPA010000015.1"/>
</dbReference>
<evidence type="ECO:0000256" key="1">
    <source>
        <dbReference type="SAM" id="MobiDB-lite"/>
    </source>
</evidence>
<evidence type="ECO:0000313" key="2">
    <source>
        <dbReference type="EMBL" id="MFC5824517.1"/>
    </source>
</evidence>
<protein>
    <recommendedName>
        <fullName evidence="4">MarR family transcriptional regulator</fullName>
    </recommendedName>
</protein>
<keyword evidence="3" id="KW-1185">Reference proteome</keyword>
<evidence type="ECO:0000313" key="3">
    <source>
        <dbReference type="Proteomes" id="UP001596058"/>
    </source>
</evidence>
<comment type="caution">
    <text evidence="2">The sequence shown here is derived from an EMBL/GenBank/DDBJ whole genome shotgun (WGS) entry which is preliminary data.</text>
</comment>
<evidence type="ECO:0008006" key="4">
    <source>
        <dbReference type="Google" id="ProtNLM"/>
    </source>
</evidence>
<accession>A0ABW1CGM0</accession>
<feature type="compositionally biased region" description="Low complexity" evidence="1">
    <location>
        <begin position="122"/>
        <end position="134"/>
    </location>
</feature>
<feature type="region of interest" description="Disordered" evidence="1">
    <location>
        <begin position="114"/>
        <end position="142"/>
    </location>
</feature>
<reference evidence="3" key="1">
    <citation type="journal article" date="2019" name="Int. J. Syst. Evol. Microbiol.">
        <title>The Global Catalogue of Microorganisms (GCM) 10K type strain sequencing project: providing services to taxonomists for standard genome sequencing and annotation.</title>
        <authorList>
            <consortium name="The Broad Institute Genomics Platform"/>
            <consortium name="The Broad Institute Genome Sequencing Center for Infectious Disease"/>
            <person name="Wu L."/>
            <person name="Ma J."/>
        </authorList>
    </citation>
    <scope>NUCLEOTIDE SEQUENCE [LARGE SCALE GENOMIC DNA]</scope>
    <source>
        <strain evidence="3">CCUG 53903</strain>
    </source>
</reference>